<dbReference type="Gramene" id="KFK29764">
    <property type="protein sequence ID" value="KFK29764"/>
    <property type="gene ID" value="AALP_AA7G176000"/>
</dbReference>
<evidence type="ECO:0000313" key="3">
    <source>
        <dbReference type="Proteomes" id="UP000029120"/>
    </source>
</evidence>
<evidence type="ECO:0000256" key="1">
    <source>
        <dbReference type="SAM" id="MobiDB-lite"/>
    </source>
</evidence>
<accession>A0A087GIR2</accession>
<evidence type="ECO:0000313" key="2">
    <source>
        <dbReference type="EMBL" id="KFK29764.1"/>
    </source>
</evidence>
<dbReference type="EMBL" id="CM002875">
    <property type="protein sequence ID" value="KFK29764.1"/>
    <property type="molecule type" value="Genomic_DNA"/>
</dbReference>
<feature type="region of interest" description="Disordered" evidence="1">
    <location>
        <begin position="76"/>
        <end position="102"/>
    </location>
</feature>
<sequence length="102" mass="10961">MTTHLQEPLTNYPKPGLTKKEEQVNEEMVGMQASKITTMLAFPMVFNAALELGVLDTIAAVGNDVWLSSSEIALGLPTKPTNPEAPESARAAVTESDTTCNR</sequence>
<dbReference type="SUPFAM" id="SSF46785">
    <property type="entry name" value="Winged helix' DNA-binding domain"/>
    <property type="match status" value="1"/>
</dbReference>
<name>A0A087GIR2_ARAAL</name>
<proteinExistence type="predicted"/>
<dbReference type="eggNOG" id="KOG3178">
    <property type="taxonomic scope" value="Eukaryota"/>
</dbReference>
<dbReference type="GO" id="GO:0046983">
    <property type="term" value="F:protein dimerization activity"/>
    <property type="evidence" value="ECO:0007669"/>
    <property type="project" value="InterPro"/>
</dbReference>
<dbReference type="Gene3D" id="1.10.10.10">
    <property type="entry name" value="Winged helix-like DNA-binding domain superfamily/Winged helix DNA-binding domain"/>
    <property type="match status" value="1"/>
</dbReference>
<organism evidence="2 3">
    <name type="scientific">Arabis alpina</name>
    <name type="common">Alpine rock-cress</name>
    <dbReference type="NCBI Taxonomy" id="50452"/>
    <lineage>
        <taxon>Eukaryota</taxon>
        <taxon>Viridiplantae</taxon>
        <taxon>Streptophyta</taxon>
        <taxon>Embryophyta</taxon>
        <taxon>Tracheophyta</taxon>
        <taxon>Spermatophyta</taxon>
        <taxon>Magnoliopsida</taxon>
        <taxon>eudicotyledons</taxon>
        <taxon>Gunneridae</taxon>
        <taxon>Pentapetalae</taxon>
        <taxon>rosids</taxon>
        <taxon>malvids</taxon>
        <taxon>Brassicales</taxon>
        <taxon>Brassicaceae</taxon>
        <taxon>Arabideae</taxon>
        <taxon>Arabis</taxon>
    </lineage>
</organism>
<dbReference type="Proteomes" id="UP000029120">
    <property type="component" value="Chromosome 7"/>
</dbReference>
<dbReference type="AlphaFoldDB" id="A0A087GIR2"/>
<gene>
    <name evidence="2" type="ordered locus">AALP_Aa7g176000</name>
</gene>
<protein>
    <submittedName>
        <fullName evidence="2">Uncharacterized protein</fullName>
    </submittedName>
</protein>
<dbReference type="InterPro" id="IPR036390">
    <property type="entry name" value="WH_DNA-bd_sf"/>
</dbReference>
<reference evidence="3" key="1">
    <citation type="journal article" date="2015" name="Nat. Plants">
        <title>Genome expansion of Arabis alpina linked with retrotransposition and reduced symmetric DNA methylation.</title>
        <authorList>
            <person name="Willing E.M."/>
            <person name="Rawat V."/>
            <person name="Mandakova T."/>
            <person name="Maumus F."/>
            <person name="James G.V."/>
            <person name="Nordstroem K.J."/>
            <person name="Becker C."/>
            <person name="Warthmann N."/>
            <person name="Chica C."/>
            <person name="Szarzynska B."/>
            <person name="Zytnicki M."/>
            <person name="Albani M.C."/>
            <person name="Kiefer C."/>
            <person name="Bergonzi S."/>
            <person name="Castaings L."/>
            <person name="Mateos J.L."/>
            <person name="Berns M.C."/>
            <person name="Bujdoso N."/>
            <person name="Piofczyk T."/>
            <person name="de Lorenzo L."/>
            <person name="Barrero-Sicilia C."/>
            <person name="Mateos I."/>
            <person name="Piednoel M."/>
            <person name="Hagmann J."/>
            <person name="Chen-Min-Tao R."/>
            <person name="Iglesias-Fernandez R."/>
            <person name="Schuster S.C."/>
            <person name="Alonso-Blanco C."/>
            <person name="Roudier F."/>
            <person name="Carbonero P."/>
            <person name="Paz-Ares J."/>
            <person name="Davis S.J."/>
            <person name="Pecinka A."/>
            <person name="Quesneville H."/>
            <person name="Colot V."/>
            <person name="Lysak M.A."/>
            <person name="Weigel D."/>
            <person name="Coupland G."/>
            <person name="Schneeberger K."/>
        </authorList>
    </citation>
    <scope>NUCLEOTIDE SEQUENCE [LARGE SCALE GENOMIC DNA]</scope>
    <source>
        <strain evidence="3">cv. Pajares</strain>
    </source>
</reference>
<keyword evidence="3" id="KW-1185">Reference proteome</keyword>
<dbReference type="InterPro" id="IPR036388">
    <property type="entry name" value="WH-like_DNA-bd_sf"/>
</dbReference>
<dbReference type="OrthoDB" id="1606438at2759"/>